<dbReference type="InterPro" id="IPR017972">
    <property type="entry name" value="Cyt_P450_CS"/>
</dbReference>
<proteinExistence type="inferred from homology"/>
<evidence type="ECO:0000256" key="6">
    <source>
        <dbReference type="ARBA" id="ARBA00022723"/>
    </source>
</evidence>
<dbReference type="EMBL" id="NBSK02000005">
    <property type="protein sequence ID" value="KAJ0208512.1"/>
    <property type="molecule type" value="Genomic_DNA"/>
</dbReference>
<evidence type="ECO:0000256" key="7">
    <source>
        <dbReference type="ARBA" id="ARBA00022989"/>
    </source>
</evidence>
<organism evidence="15 16">
    <name type="scientific">Lactuca sativa</name>
    <name type="common">Garden lettuce</name>
    <dbReference type="NCBI Taxonomy" id="4236"/>
    <lineage>
        <taxon>Eukaryota</taxon>
        <taxon>Viridiplantae</taxon>
        <taxon>Streptophyta</taxon>
        <taxon>Embryophyta</taxon>
        <taxon>Tracheophyta</taxon>
        <taxon>Spermatophyta</taxon>
        <taxon>Magnoliopsida</taxon>
        <taxon>eudicotyledons</taxon>
        <taxon>Gunneridae</taxon>
        <taxon>Pentapetalae</taxon>
        <taxon>asterids</taxon>
        <taxon>campanulids</taxon>
        <taxon>Asterales</taxon>
        <taxon>Asteraceae</taxon>
        <taxon>Cichorioideae</taxon>
        <taxon>Cichorieae</taxon>
        <taxon>Lactucinae</taxon>
        <taxon>Lactuca</taxon>
    </lineage>
</organism>
<name>A0A9R1VPH9_LACSA</name>
<keyword evidence="10 13" id="KW-0503">Monooxygenase</keyword>
<evidence type="ECO:0000256" key="9">
    <source>
        <dbReference type="ARBA" id="ARBA00023004"/>
    </source>
</evidence>
<dbReference type="AlphaFoldDB" id="A0A9R1VPH9"/>
<dbReference type="InterPro" id="IPR036396">
    <property type="entry name" value="Cyt_P450_sf"/>
</dbReference>
<comment type="cofactor">
    <cofactor evidence="1 12">
        <name>heme</name>
        <dbReference type="ChEBI" id="CHEBI:30413"/>
    </cofactor>
</comment>
<keyword evidence="6 12" id="KW-0479">Metal-binding</keyword>
<dbReference type="Pfam" id="PF00067">
    <property type="entry name" value="p450"/>
    <property type="match status" value="1"/>
</dbReference>
<keyword evidence="8 13" id="KW-0560">Oxidoreductase</keyword>
<evidence type="ECO:0000256" key="8">
    <source>
        <dbReference type="ARBA" id="ARBA00023002"/>
    </source>
</evidence>
<dbReference type="Gene3D" id="1.10.630.10">
    <property type="entry name" value="Cytochrome P450"/>
    <property type="match status" value="1"/>
</dbReference>
<gene>
    <name evidence="15" type="ORF">LSAT_V11C500258220</name>
</gene>
<dbReference type="InterPro" id="IPR001128">
    <property type="entry name" value="Cyt_P450"/>
</dbReference>
<keyword evidence="4 12" id="KW-0349">Heme</keyword>
<evidence type="ECO:0000256" key="4">
    <source>
        <dbReference type="ARBA" id="ARBA00022617"/>
    </source>
</evidence>
<evidence type="ECO:0000256" key="12">
    <source>
        <dbReference type="PIRSR" id="PIRSR602401-1"/>
    </source>
</evidence>
<evidence type="ECO:0000256" key="13">
    <source>
        <dbReference type="RuleBase" id="RU000461"/>
    </source>
</evidence>
<dbReference type="GO" id="GO:0005506">
    <property type="term" value="F:iron ion binding"/>
    <property type="evidence" value="ECO:0007669"/>
    <property type="project" value="InterPro"/>
</dbReference>
<evidence type="ECO:0000256" key="5">
    <source>
        <dbReference type="ARBA" id="ARBA00022692"/>
    </source>
</evidence>
<evidence type="ECO:0000256" key="11">
    <source>
        <dbReference type="ARBA" id="ARBA00023136"/>
    </source>
</evidence>
<evidence type="ECO:0000256" key="2">
    <source>
        <dbReference type="ARBA" id="ARBA00004167"/>
    </source>
</evidence>
<sequence>MDIFYGSLLSLLVIVISCSLCFAFFRPAADANLPPGGRGWPVIGETIEFVTTGLKGHPEKFILDRMTKFSHHVFRTSLILQDVVVFCGQEGNKFLFTNENKLLLQWLPPSVGKILPFSDHNRTKAKMVRKYFKPEALRQYVPVMDMVTQKHFQTEWEGKDQIMTQKLIKNFTFLLACKIFFSIDDPEWAKTLSGPFEKLAPGIFSIPINLPGTPLRKAINAATFIRKELTAIVKRRKIDLADGKASPTQDILSLFLCDDEAKYMAEIEVADLIVGLLIGGQDSTSSTCAVIVKYLAELPEIYEGVYKEQIEITKSKASKELLNWEDLSKMRYSWNVACEVLRLVPPTQGTFREAITDFTYHGYSIPKGWKLYWSTNSTHKNPNFFPDPEMFNPSRFDNKRPTPYTFVPFGGGGHQCPGKDFVRVEILVFMHHLVTKFKLEKLIPNEQIIFSPVPKLEKGLPIRLSPFERLGSRFCQSTADHFNNFISKSGLIDIQLGSRRFTYMSMDGSKHSKLDCFTVNLTTINDWSQLKAVALPRLHSDHCPILLTSGVSDFGSSPFRFFNSWLLDDSLEDIVRAGWTTD</sequence>
<comment type="subcellular location">
    <subcellularLocation>
        <location evidence="2">Membrane</location>
        <topology evidence="2">Single-pass membrane protein</topology>
    </subcellularLocation>
</comment>
<dbReference type="GO" id="GO:0020037">
    <property type="term" value="F:heme binding"/>
    <property type="evidence" value="ECO:0007669"/>
    <property type="project" value="InterPro"/>
</dbReference>
<keyword evidence="11" id="KW-0472">Membrane</keyword>
<protein>
    <recommendedName>
        <fullName evidence="17">Beta-amyrin 28-oxidase</fullName>
    </recommendedName>
</protein>
<evidence type="ECO:0000313" key="15">
    <source>
        <dbReference type="EMBL" id="KAJ0208512.1"/>
    </source>
</evidence>
<evidence type="ECO:0000256" key="14">
    <source>
        <dbReference type="SAM" id="SignalP"/>
    </source>
</evidence>
<dbReference type="PANTHER" id="PTHR24286">
    <property type="entry name" value="CYTOCHROME P450 26"/>
    <property type="match status" value="1"/>
</dbReference>
<dbReference type="PANTHER" id="PTHR24286:SF349">
    <property type="entry name" value="CYTOCHROME P450 716A1-RELATED"/>
    <property type="match status" value="1"/>
</dbReference>
<evidence type="ECO:0000256" key="10">
    <source>
        <dbReference type="ARBA" id="ARBA00023033"/>
    </source>
</evidence>
<evidence type="ECO:0000256" key="1">
    <source>
        <dbReference type="ARBA" id="ARBA00001971"/>
    </source>
</evidence>
<dbReference type="InterPro" id="IPR036691">
    <property type="entry name" value="Endo/exonu/phosph_ase_sf"/>
</dbReference>
<dbReference type="GO" id="GO:0016020">
    <property type="term" value="C:membrane"/>
    <property type="evidence" value="ECO:0007669"/>
    <property type="project" value="UniProtKB-SubCell"/>
</dbReference>
<dbReference type="FunFam" id="1.10.630.10:FF:000022">
    <property type="entry name" value="Taxadiene 5-alpha hydroxylase"/>
    <property type="match status" value="1"/>
</dbReference>
<keyword evidence="16" id="KW-1185">Reference proteome</keyword>
<keyword evidence="5" id="KW-0812">Transmembrane</keyword>
<feature type="signal peptide" evidence="14">
    <location>
        <begin position="1"/>
        <end position="23"/>
    </location>
</feature>
<dbReference type="Proteomes" id="UP000235145">
    <property type="component" value="Unassembled WGS sequence"/>
</dbReference>
<dbReference type="PRINTS" id="PR00463">
    <property type="entry name" value="EP450I"/>
</dbReference>
<evidence type="ECO:0008006" key="17">
    <source>
        <dbReference type="Google" id="ProtNLM"/>
    </source>
</evidence>
<feature type="binding site" description="axial binding residue" evidence="12">
    <location>
        <position position="416"/>
    </location>
    <ligand>
        <name>heme</name>
        <dbReference type="ChEBI" id="CHEBI:30413"/>
    </ligand>
    <ligandPart>
        <name>Fe</name>
        <dbReference type="ChEBI" id="CHEBI:18248"/>
    </ligandPart>
</feature>
<dbReference type="SUPFAM" id="SSF56219">
    <property type="entry name" value="DNase I-like"/>
    <property type="match status" value="1"/>
</dbReference>
<dbReference type="PROSITE" id="PS00086">
    <property type="entry name" value="CYTOCHROME_P450"/>
    <property type="match status" value="1"/>
</dbReference>
<accession>A0A9R1VPH9</accession>
<reference evidence="15 16" key="1">
    <citation type="journal article" date="2017" name="Nat. Commun.">
        <title>Genome assembly with in vitro proximity ligation data and whole-genome triplication in lettuce.</title>
        <authorList>
            <person name="Reyes-Chin-Wo S."/>
            <person name="Wang Z."/>
            <person name="Yang X."/>
            <person name="Kozik A."/>
            <person name="Arikit S."/>
            <person name="Song C."/>
            <person name="Xia L."/>
            <person name="Froenicke L."/>
            <person name="Lavelle D.O."/>
            <person name="Truco M.J."/>
            <person name="Xia R."/>
            <person name="Zhu S."/>
            <person name="Xu C."/>
            <person name="Xu H."/>
            <person name="Xu X."/>
            <person name="Cox K."/>
            <person name="Korf I."/>
            <person name="Meyers B.C."/>
            <person name="Michelmore R.W."/>
        </authorList>
    </citation>
    <scope>NUCLEOTIDE SEQUENCE [LARGE SCALE GENOMIC DNA]</scope>
    <source>
        <strain evidence="16">cv. Salinas</strain>
        <tissue evidence="15">Seedlings</tissue>
    </source>
</reference>
<comment type="similarity">
    <text evidence="3 13">Belongs to the cytochrome P450 family.</text>
</comment>
<dbReference type="InterPro" id="IPR002401">
    <property type="entry name" value="Cyt_P450_E_grp-I"/>
</dbReference>
<keyword evidence="7" id="KW-1133">Transmembrane helix</keyword>
<dbReference type="Gene3D" id="3.60.10.10">
    <property type="entry name" value="Endonuclease/exonuclease/phosphatase"/>
    <property type="match status" value="1"/>
</dbReference>
<dbReference type="CDD" id="cd11043">
    <property type="entry name" value="CYP90-like"/>
    <property type="match status" value="1"/>
</dbReference>
<dbReference type="SUPFAM" id="SSF48264">
    <property type="entry name" value="Cytochrome P450"/>
    <property type="match status" value="1"/>
</dbReference>
<evidence type="ECO:0000256" key="3">
    <source>
        <dbReference type="ARBA" id="ARBA00010617"/>
    </source>
</evidence>
<keyword evidence="14" id="KW-0732">Signal</keyword>
<dbReference type="GO" id="GO:0004497">
    <property type="term" value="F:monooxygenase activity"/>
    <property type="evidence" value="ECO:0000318"/>
    <property type="project" value="GO_Central"/>
</dbReference>
<dbReference type="GO" id="GO:0016705">
    <property type="term" value="F:oxidoreductase activity, acting on paired donors, with incorporation or reduction of molecular oxygen"/>
    <property type="evidence" value="ECO:0007669"/>
    <property type="project" value="InterPro"/>
</dbReference>
<evidence type="ECO:0000313" key="16">
    <source>
        <dbReference type="Proteomes" id="UP000235145"/>
    </source>
</evidence>
<keyword evidence="9 12" id="KW-0408">Iron</keyword>
<feature type="chain" id="PRO_5040388069" description="Beta-amyrin 28-oxidase" evidence="14">
    <location>
        <begin position="24"/>
        <end position="582"/>
    </location>
</feature>
<comment type="caution">
    <text evidence="15">The sequence shown here is derived from an EMBL/GenBank/DDBJ whole genome shotgun (WGS) entry which is preliminary data.</text>
</comment>